<dbReference type="PANTHER" id="PTHR13696">
    <property type="entry name" value="P-LOOP CONTAINING NUCLEOSIDE TRIPHOSPHATE HYDROLASE"/>
    <property type="match status" value="1"/>
</dbReference>
<dbReference type="Gene3D" id="3.40.50.300">
    <property type="entry name" value="P-loop containing nucleotide triphosphate hydrolases"/>
    <property type="match status" value="1"/>
</dbReference>
<dbReference type="PANTHER" id="PTHR13696:SF52">
    <property type="entry name" value="PARA FAMILY PROTEIN CT_582"/>
    <property type="match status" value="1"/>
</dbReference>
<dbReference type="CDD" id="cd02042">
    <property type="entry name" value="ParAB_family"/>
    <property type="match status" value="1"/>
</dbReference>
<accession>A0A8J7DFE5</accession>
<organism evidence="2 3">
    <name type="scientific">Desmonostoc muscorum LEGE 12446</name>
    <dbReference type="NCBI Taxonomy" id="1828758"/>
    <lineage>
        <taxon>Bacteria</taxon>
        <taxon>Bacillati</taxon>
        <taxon>Cyanobacteriota</taxon>
        <taxon>Cyanophyceae</taxon>
        <taxon>Nostocales</taxon>
        <taxon>Nostocaceae</taxon>
        <taxon>Desmonostoc</taxon>
    </lineage>
</organism>
<dbReference type="Pfam" id="PF13614">
    <property type="entry name" value="AAA_31"/>
    <property type="match status" value="1"/>
</dbReference>
<dbReference type="InterPro" id="IPR025669">
    <property type="entry name" value="AAA_dom"/>
</dbReference>
<keyword evidence="3" id="KW-1185">Reference proteome</keyword>
<evidence type="ECO:0000313" key="2">
    <source>
        <dbReference type="EMBL" id="MBE9022154.1"/>
    </source>
</evidence>
<evidence type="ECO:0000313" key="3">
    <source>
        <dbReference type="Proteomes" id="UP000622533"/>
    </source>
</evidence>
<proteinExistence type="predicted"/>
<dbReference type="EMBL" id="JADEXS010000062">
    <property type="protein sequence ID" value="MBE9022154.1"/>
    <property type="molecule type" value="Genomic_DNA"/>
</dbReference>
<name>A0A8J7DFE5_DESMC</name>
<dbReference type="Proteomes" id="UP000622533">
    <property type="component" value="Unassembled WGS sequence"/>
</dbReference>
<reference evidence="2" key="1">
    <citation type="submission" date="2020-10" db="EMBL/GenBank/DDBJ databases">
        <authorList>
            <person name="Castelo-Branco R."/>
            <person name="Eusebio N."/>
            <person name="Adriana R."/>
            <person name="Vieira A."/>
            <person name="Brugerolle De Fraissinette N."/>
            <person name="Rezende De Castro R."/>
            <person name="Schneider M.P."/>
            <person name="Vasconcelos V."/>
            <person name="Leao P.N."/>
        </authorList>
    </citation>
    <scope>NUCLEOTIDE SEQUENCE</scope>
    <source>
        <strain evidence="2">LEGE 12446</strain>
    </source>
</reference>
<dbReference type="InterPro" id="IPR027417">
    <property type="entry name" value="P-loop_NTPase"/>
</dbReference>
<sequence length="449" mass="50038">MDFSKIRQALINLPNGASEPIVSSVFITELLKILGFDVTETIPGFSTGNGGNAVDYAVRKNSDNDTFIETKLNPYLLVEVKGRNINLHPKAAQYKSTVNQLKHYLLAPNCKTAQWGIIANGDYIQLFRKHGKVIYPATPCIEITADNLDKVISAIKQKIENPLKALTIAIYNNKGGVGKTTTTLNLAAMLTILGKRTLIVDFDPNQQDLTNSLGQKVKEDSLYSWLVNDTSKEIPKNLINSFTVSYKSGSVWQFDFIASDAKLKNLPEANLRQLINYGRLRQALESFKQQYDYILIDSPPNWVFYSQSAIYAADVVLIPTKHNSIYSLNNAATVIESFIPEIQNVRKDGGPIPLPIFYNGESITDPAKKTAEEAIDKIIEQAKSKKPNPIDLTPYFYPKTTSARKDLHIFDIPSYAHIAGAAFSHVPAVFKNKTACGHYLGLVREYFLQ</sequence>
<comment type="caution">
    <text evidence="2">The sequence shown here is derived from an EMBL/GenBank/DDBJ whole genome shotgun (WGS) entry which is preliminary data.</text>
</comment>
<dbReference type="RefSeq" id="WP_193914655.1">
    <property type="nucleotide sequence ID" value="NZ_JADEXS020000006.1"/>
</dbReference>
<evidence type="ECO:0000259" key="1">
    <source>
        <dbReference type="Pfam" id="PF13614"/>
    </source>
</evidence>
<gene>
    <name evidence="2" type="ORF">IQ276_06820</name>
</gene>
<feature type="domain" description="AAA" evidence="1">
    <location>
        <begin position="167"/>
        <end position="337"/>
    </location>
</feature>
<dbReference type="InterPro" id="IPR050678">
    <property type="entry name" value="DNA_Partitioning_ATPase"/>
</dbReference>
<protein>
    <submittedName>
        <fullName evidence="2">AAA family ATPase</fullName>
    </submittedName>
</protein>
<dbReference type="SUPFAM" id="SSF52540">
    <property type="entry name" value="P-loop containing nucleoside triphosphate hydrolases"/>
    <property type="match status" value="1"/>
</dbReference>
<dbReference type="AlphaFoldDB" id="A0A8J7DFE5"/>